<dbReference type="Proteomes" id="UP000236321">
    <property type="component" value="Unassembled WGS sequence"/>
</dbReference>
<accession>A0A2H6BWU3</accession>
<comment type="caution">
    <text evidence="1">The sequence shown here is derived from an EMBL/GenBank/DDBJ whole genome shotgun (WGS) entry which is preliminary data.</text>
</comment>
<proteinExistence type="predicted"/>
<dbReference type="AlphaFoldDB" id="A0A2H6BWU3"/>
<evidence type="ECO:0000313" key="2">
    <source>
        <dbReference type="Proteomes" id="UP000236321"/>
    </source>
</evidence>
<protein>
    <submittedName>
        <fullName evidence="1">Uncharacterized protein</fullName>
    </submittedName>
</protein>
<organism evidence="1 2">
    <name type="scientific">Microcystis aeruginosa NIES-298</name>
    <dbReference type="NCBI Taxonomy" id="449468"/>
    <lineage>
        <taxon>Bacteria</taxon>
        <taxon>Bacillati</taxon>
        <taxon>Cyanobacteriota</taxon>
        <taxon>Cyanophyceae</taxon>
        <taxon>Oscillatoriophycideae</taxon>
        <taxon>Chroococcales</taxon>
        <taxon>Microcystaceae</taxon>
        <taxon>Microcystis</taxon>
    </lineage>
</organism>
<sequence length="69" mass="7741">MKLTIEVPDNLAKRLNNYLKEHPEETPLSVVQEALEIKLIPKDTSRLLELAGIVENAPPDASVNEDYLT</sequence>
<gene>
    <name evidence="1" type="ORF">BGM30_37290</name>
</gene>
<name>A0A2H6BWU3_MICAE</name>
<evidence type="ECO:0000313" key="1">
    <source>
        <dbReference type="EMBL" id="GBD54636.1"/>
    </source>
</evidence>
<dbReference type="EMBL" id="BEYQ01000013">
    <property type="protein sequence ID" value="GBD54636.1"/>
    <property type="molecule type" value="Genomic_DNA"/>
</dbReference>
<reference evidence="2" key="1">
    <citation type="submission" date="2017-12" db="EMBL/GenBank/DDBJ databases">
        <title>Improved Draft Genome Sequence of Microcystis aeruginosa NIES-298, a Microcystin-Producing Cyanobacterium from Lake Kasumigaura, Japan.</title>
        <authorList>
            <person name="Yamaguchi H."/>
            <person name="Suzuki S."/>
            <person name="Kawachi M."/>
        </authorList>
    </citation>
    <scope>NUCLEOTIDE SEQUENCE [LARGE SCALE GENOMIC DNA]</scope>
    <source>
        <strain evidence="2">NIES-298</strain>
    </source>
</reference>
<dbReference type="RefSeq" id="WP_002754183.1">
    <property type="nucleotide sequence ID" value="NZ_BEIU01000014.1"/>
</dbReference>